<dbReference type="CTD" id="38795"/>
<evidence type="ECO:0000313" key="6">
    <source>
        <dbReference type="RefSeq" id="XP_025416722.1"/>
    </source>
</evidence>
<feature type="region of interest" description="Disordered" evidence="3">
    <location>
        <begin position="356"/>
        <end position="377"/>
    </location>
</feature>
<dbReference type="InterPro" id="IPR012677">
    <property type="entry name" value="Nucleotide-bd_a/b_plait_sf"/>
</dbReference>
<dbReference type="SUPFAM" id="SSF52954">
    <property type="entry name" value="Class II aaRS ABD-related"/>
    <property type="match status" value="1"/>
</dbReference>
<evidence type="ECO:0000256" key="1">
    <source>
        <dbReference type="ARBA" id="ARBA00022884"/>
    </source>
</evidence>
<protein>
    <submittedName>
        <fullName evidence="6">Nuclear receptor coactivator 5</fullName>
    </submittedName>
</protein>
<accession>A0A8B8G145</accession>
<evidence type="ECO:0000256" key="2">
    <source>
        <dbReference type="PROSITE-ProRule" id="PRU00176"/>
    </source>
</evidence>
<dbReference type="SUPFAM" id="SSF54928">
    <property type="entry name" value="RNA-binding domain, RBD"/>
    <property type="match status" value="1"/>
</dbReference>
<dbReference type="Proteomes" id="UP000694846">
    <property type="component" value="Unplaced"/>
</dbReference>
<dbReference type="RefSeq" id="XP_025416722.1">
    <property type="nucleotide sequence ID" value="XM_025560937.1"/>
</dbReference>
<dbReference type="InterPro" id="IPR052600">
    <property type="entry name" value="Nuc_rcpt_coact/corep"/>
</dbReference>
<feature type="compositionally biased region" description="Basic and acidic residues" evidence="3">
    <location>
        <begin position="105"/>
        <end position="127"/>
    </location>
</feature>
<dbReference type="PANTHER" id="PTHR23295">
    <property type="entry name" value="NUCLEAR RECEPTOR COACTIVATOR 5-RELATED"/>
    <property type="match status" value="1"/>
</dbReference>
<dbReference type="SMART" id="SM00360">
    <property type="entry name" value="RRM"/>
    <property type="match status" value="1"/>
</dbReference>
<feature type="region of interest" description="Disordered" evidence="3">
    <location>
        <begin position="105"/>
        <end position="128"/>
    </location>
</feature>
<feature type="compositionally biased region" description="Polar residues" evidence="3">
    <location>
        <begin position="356"/>
        <end position="375"/>
    </location>
</feature>
<evidence type="ECO:0000256" key="3">
    <source>
        <dbReference type="SAM" id="MobiDB-lite"/>
    </source>
</evidence>
<dbReference type="InterPro" id="IPR035979">
    <property type="entry name" value="RBD_domain_sf"/>
</dbReference>
<sequence>MMTRPRNQAEQELKARARIYVANIPQAGMSRKEVVSVFHKYGEIDNVSLQTRHVFVQFVEESSALKALAQNPPDYIMSKKLDVKPVRPFFYKNGELVKNERAANFDANEKRNDNRNQRNQDFDDFKPSRQLMNPNLMNPNAPNDCEIVVTNNTLTEYAEFLEVNLKKMNMKVDLLFPNPDIPMNRVLGTLAQRGTLYVLVVRDENKLYRSVTVDILHGIPEEHRNMPYKDALAFIVHSFEAFIRGEKMSPIPGLAGIPISECGIPLGDKHPEGIITLLNLLQDQRDLTVLQYDMLLQYLKEKKDDHIKEEVGAVPSFKPITADVPILPAAAAIQNPQAAQLQSRILNILNTSLSSNVQPQPTIEPNETEKNSSSILKEPNVQKALESLFQGGNLLRK</sequence>
<proteinExistence type="predicted"/>
<keyword evidence="1 2" id="KW-0694">RNA-binding</keyword>
<keyword evidence="6" id="KW-0675">Receptor</keyword>
<dbReference type="GO" id="GO:0003723">
    <property type="term" value="F:RNA binding"/>
    <property type="evidence" value="ECO:0007669"/>
    <property type="project" value="UniProtKB-UniRule"/>
</dbReference>
<name>A0A8B8G145_9HEMI</name>
<dbReference type="PROSITE" id="PS50102">
    <property type="entry name" value="RRM"/>
    <property type="match status" value="1"/>
</dbReference>
<dbReference type="PANTHER" id="PTHR23295:SF6">
    <property type="entry name" value="NEOSIN, ISOFORM A"/>
    <property type="match status" value="1"/>
</dbReference>
<keyword evidence="5" id="KW-1185">Reference proteome</keyword>
<dbReference type="Gene3D" id="3.30.70.330">
    <property type="match status" value="1"/>
</dbReference>
<evidence type="ECO:0000313" key="5">
    <source>
        <dbReference type="Proteomes" id="UP000694846"/>
    </source>
</evidence>
<evidence type="ECO:0000259" key="4">
    <source>
        <dbReference type="PROSITE" id="PS50102"/>
    </source>
</evidence>
<reference evidence="6" key="1">
    <citation type="submission" date="2025-08" db="UniProtKB">
        <authorList>
            <consortium name="RefSeq"/>
        </authorList>
    </citation>
    <scope>IDENTIFICATION</scope>
    <source>
        <tissue evidence="6">Whole body</tissue>
    </source>
</reference>
<gene>
    <name evidence="6" type="primary">LOC112687938</name>
</gene>
<dbReference type="InterPro" id="IPR000504">
    <property type="entry name" value="RRM_dom"/>
</dbReference>
<dbReference type="Gene3D" id="3.40.50.800">
    <property type="entry name" value="Anticodon-binding domain"/>
    <property type="match status" value="1"/>
</dbReference>
<dbReference type="GeneID" id="112687938"/>
<organism evidence="5 6">
    <name type="scientific">Sipha flava</name>
    <name type="common">yellow sugarcane aphid</name>
    <dbReference type="NCBI Taxonomy" id="143950"/>
    <lineage>
        <taxon>Eukaryota</taxon>
        <taxon>Metazoa</taxon>
        <taxon>Ecdysozoa</taxon>
        <taxon>Arthropoda</taxon>
        <taxon>Hexapoda</taxon>
        <taxon>Insecta</taxon>
        <taxon>Pterygota</taxon>
        <taxon>Neoptera</taxon>
        <taxon>Paraneoptera</taxon>
        <taxon>Hemiptera</taxon>
        <taxon>Sternorrhyncha</taxon>
        <taxon>Aphidomorpha</taxon>
        <taxon>Aphidoidea</taxon>
        <taxon>Aphididae</taxon>
        <taxon>Sipha</taxon>
    </lineage>
</organism>
<dbReference type="OrthoDB" id="10044938at2759"/>
<dbReference type="AlphaFoldDB" id="A0A8B8G145"/>
<feature type="domain" description="RRM" evidence="4">
    <location>
        <begin position="17"/>
        <end position="88"/>
    </location>
</feature>
<dbReference type="Pfam" id="PF00076">
    <property type="entry name" value="RRM_1"/>
    <property type="match status" value="1"/>
</dbReference>
<dbReference type="InterPro" id="IPR036621">
    <property type="entry name" value="Anticodon-bd_dom_sf"/>
</dbReference>